<dbReference type="Proteomes" id="UP000203563">
    <property type="component" value="Segment"/>
</dbReference>
<reference evidence="3" key="1">
    <citation type="journal article" date="2015" name="Arch. Virol.">
        <title>Identification of novel Bromus- and Trifolium-associated circular DNA viruses.</title>
        <authorList>
            <person name="Kraberger S."/>
            <person name="Farkas K."/>
            <person name="Bernardo P."/>
            <person name="Booker C."/>
            <person name="Arguello-Astorga G.R."/>
            <person name="Mesleard F."/>
            <person name="Martin D.P."/>
            <person name="Roumagnac P."/>
            <person name="Varsani A."/>
        </authorList>
    </citation>
    <scope>NUCLEOTIDE SEQUENCE [LARGE SCALE GENOMIC DNA]</scope>
</reference>
<feature type="compositionally biased region" description="Basic and acidic residues" evidence="1">
    <location>
        <begin position="1"/>
        <end position="13"/>
    </location>
</feature>
<proteinExistence type="predicted"/>
<dbReference type="GeneID" id="22974522"/>
<dbReference type="EMBL" id="KP005453">
    <property type="protein sequence ID" value="AJC52532.1"/>
    <property type="molecule type" value="Genomic_DNA"/>
</dbReference>
<feature type="compositionally biased region" description="Polar residues" evidence="1">
    <location>
        <begin position="14"/>
        <end position="25"/>
    </location>
</feature>
<dbReference type="KEGG" id="vg:22974522"/>
<feature type="compositionally biased region" description="Basic and acidic residues" evidence="1">
    <location>
        <begin position="146"/>
        <end position="157"/>
    </location>
</feature>
<sequence>MARQQHQLERSADLQRTNGTTTGSSQHDEVRGEQTALRSNDSQHVEPGRGHNALRLCDEVGCRPEPSTATEPNPQSGGPAGGLEERSGGGEDSRGRLPGSDYDQQRWHHPVPLVSILQALQSCEGHSQDTLVGGSTPPPCYSPPSEHVRHTGGQDREHSRYYADQLEYQRDIHPWINGLYDTGSQWEYRQQSGRGDQQSDRDDSSCFGCSYKDICILFSVHSGASPTRQL</sequence>
<protein>
    <submittedName>
        <fullName evidence="2">Uncharacterized protein</fullName>
    </submittedName>
</protein>
<feature type="region of interest" description="Disordered" evidence="1">
    <location>
        <begin position="127"/>
        <end position="157"/>
    </location>
</feature>
<keyword evidence="3" id="KW-1185">Reference proteome</keyword>
<evidence type="ECO:0000313" key="2">
    <source>
        <dbReference type="EMBL" id="AJC52532.1"/>
    </source>
</evidence>
<evidence type="ECO:0000256" key="1">
    <source>
        <dbReference type="SAM" id="MobiDB-lite"/>
    </source>
</evidence>
<accession>A0A0B4U8W1</accession>
<feature type="compositionally biased region" description="Polar residues" evidence="1">
    <location>
        <begin position="67"/>
        <end position="76"/>
    </location>
</feature>
<feature type="region of interest" description="Disordered" evidence="1">
    <location>
        <begin position="1"/>
        <end position="105"/>
    </location>
</feature>
<name>A0A0B4U8W1_9VIRU</name>
<evidence type="ECO:0000313" key="3">
    <source>
        <dbReference type="Proteomes" id="UP000203563"/>
    </source>
</evidence>
<organism evidence="2 3">
    <name type="scientific">Trifolium-associated circular DNA virus 1</name>
    <dbReference type="NCBI Taxonomy" id="1590173"/>
    <lineage>
        <taxon>Viruses</taxon>
        <taxon>Monodnaviria</taxon>
        <taxon>Shotokuvirae</taxon>
        <taxon>Cressdnaviricota</taxon>
        <taxon>Repensiviricetes</taxon>
        <taxon>Geplafuvirales</taxon>
        <taxon>Geplanaviridae</taxon>
        <taxon>Alohovirus</taxon>
        <taxon>Alohovirus trifolis</taxon>
    </lineage>
</organism>
<feature type="compositionally biased region" description="Basic and acidic residues" evidence="1">
    <location>
        <begin position="83"/>
        <end position="95"/>
    </location>
</feature>
<dbReference type="RefSeq" id="YP_009117063.1">
    <property type="nucleotide sequence ID" value="NC_026272.1"/>
</dbReference>